<feature type="compositionally biased region" description="Basic and acidic residues" evidence="1">
    <location>
        <begin position="116"/>
        <end position="125"/>
    </location>
</feature>
<keyword evidence="3" id="KW-1185">Reference proteome</keyword>
<proteinExistence type="predicted"/>
<reference evidence="2 3" key="1">
    <citation type="submission" date="2008-06" db="EMBL/GenBank/DDBJ databases">
        <authorList>
            <person name="Smith A.L."/>
            <person name="Paladin E.C."/>
            <person name="Jacobs-Sera D."/>
            <person name="Hendirx R.W."/>
            <person name="Hatfull G.F."/>
        </authorList>
    </citation>
    <scope>NUCLEOTIDE SEQUENCE [LARGE SCALE GENOMIC DNA]</scope>
</reference>
<sequence length="145" mass="16087">MAVSAHEPWDYETWVKAWGGNKQWIVGGINDSFPLPEPPGDCEWMLTRELTGEHPTYRLAMTTNDYAFGGTTLTVLRHGLIDKKMYGEAGVRQLAEQFKEWYARRSPADQAWRPDPSQREGRRTPGPEAGGTQGEGQGAAPAEPG</sequence>
<feature type="region of interest" description="Disordered" evidence="1">
    <location>
        <begin position="105"/>
        <end position="145"/>
    </location>
</feature>
<dbReference type="KEGG" id="vg:6920769"/>
<dbReference type="EMBL" id="EU826466">
    <property type="protein sequence ID" value="ACH62073.1"/>
    <property type="molecule type" value="Genomic_DNA"/>
</dbReference>
<gene>
    <name evidence="2" type="primary">65</name>
    <name evidence="2" type="ORF">MYRNA_65</name>
</gene>
<evidence type="ECO:0000313" key="2">
    <source>
        <dbReference type="EMBL" id="ACH62073.1"/>
    </source>
</evidence>
<name>B5LJ76_9CAUD</name>
<evidence type="ECO:0000313" key="3">
    <source>
        <dbReference type="Proteomes" id="UP000001849"/>
    </source>
</evidence>
<protein>
    <submittedName>
        <fullName evidence="2">Uncharacterized protein</fullName>
    </submittedName>
</protein>
<feature type="compositionally biased region" description="Gly residues" evidence="1">
    <location>
        <begin position="128"/>
        <end position="137"/>
    </location>
</feature>
<dbReference type="RefSeq" id="YP_002224983.1">
    <property type="nucleotide sequence ID" value="NC_011273.1"/>
</dbReference>
<organism evidence="2 3">
    <name type="scientific">Mycobacterium phage Myrna</name>
    <dbReference type="NCBI Taxonomy" id="546805"/>
    <lineage>
        <taxon>Viruses</taxon>
        <taxon>Duplodnaviria</taxon>
        <taxon>Heunggongvirae</taxon>
        <taxon>Uroviricota</taxon>
        <taxon>Caudoviricetes</taxon>
        <taxon>Ceeclamvirinae</taxon>
        <taxon>Myrnavirus</taxon>
        <taxon>Myrnavirus myrna</taxon>
    </lineage>
</organism>
<dbReference type="GeneID" id="6920769"/>
<accession>B5LJ76</accession>
<dbReference type="Proteomes" id="UP000001849">
    <property type="component" value="Segment"/>
</dbReference>
<evidence type="ECO:0000256" key="1">
    <source>
        <dbReference type="SAM" id="MobiDB-lite"/>
    </source>
</evidence>